<feature type="signal peptide" evidence="1">
    <location>
        <begin position="1"/>
        <end position="27"/>
    </location>
</feature>
<keyword evidence="1" id="KW-0732">Signal</keyword>
<protein>
    <recommendedName>
        <fullName evidence="4">Secreted protein</fullName>
    </recommendedName>
</protein>
<gene>
    <name evidence="2" type="ORF">AFR_01970</name>
</gene>
<keyword evidence="3" id="KW-1185">Reference proteome</keyword>
<evidence type="ECO:0000313" key="3">
    <source>
        <dbReference type="Proteomes" id="UP000017746"/>
    </source>
</evidence>
<dbReference type="InterPro" id="IPR006311">
    <property type="entry name" value="TAT_signal"/>
</dbReference>
<dbReference type="OrthoDB" id="9830421at2"/>
<evidence type="ECO:0008006" key="4">
    <source>
        <dbReference type="Google" id="ProtNLM"/>
    </source>
</evidence>
<dbReference type="PROSITE" id="PS51318">
    <property type="entry name" value="TAT"/>
    <property type="match status" value="1"/>
</dbReference>
<name>U5VP11_9ACTN</name>
<dbReference type="RefSeq" id="WP_023357626.1">
    <property type="nucleotide sequence ID" value="NC_022657.1"/>
</dbReference>
<evidence type="ECO:0000313" key="2">
    <source>
        <dbReference type="EMBL" id="AGZ38683.1"/>
    </source>
</evidence>
<dbReference type="EMBL" id="CP006272">
    <property type="protein sequence ID" value="AGZ38683.1"/>
    <property type="molecule type" value="Genomic_DNA"/>
</dbReference>
<dbReference type="Proteomes" id="UP000017746">
    <property type="component" value="Chromosome"/>
</dbReference>
<dbReference type="HOGENOM" id="CLU_1375646_0_0_11"/>
<accession>U5VP11</accession>
<proteinExistence type="predicted"/>
<feature type="chain" id="PRO_5004665901" description="Secreted protein" evidence="1">
    <location>
        <begin position="28"/>
        <end position="198"/>
    </location>
</feature>
<dbReference type="PATRIC" id="fig|1246995.3.peg.399"/>
<dbReference type="KEGG" id="afs:AFR_01970"/>
<dbReference type="AlphaFoldDB" id="U5VP11"/>
<organism evidence="2 3">
    <name type="scientific">Actinoplanes friuliensis DSM 7358</name>
    <dbReference type="NCBI Taxonomy" id="1246995"/>
    <lineage>
        <taxon>Bacteria</taxon>
        <taxon>Bacillati</taxon>
        <taxon>Actinomycetota</taxon>
        <taxon>Actinomycetes</taxon>
        <taxon>Micromonosporales</taxon>
        <taxon>Micromonosporaceae</taxon>
        <taxon>Actinoplanes</taxon>
    </lineage>
</organism>
<dbReference type="STRING" id="1246995.AFR_01970"/>
<reference evidence="2 3" key="1">
    <citation type="journal article" date="2014" name="J. Biotechnol.">
        <title>Complete genome sequence of the actinobacterium Actinoplanes friuliensis HAG 010964, producer of the lipopeptide antibiotic friulimycin.</title>
        <authorList>
            <person name="Ruckert C."/>
            <person name="Szczepanowski R."/>
            <person name="Albersmeier A."/>
            <person name="Goesmann A."/>
            <person name="Fischer N."/>
            <person name="Steinkamper A."/>
            <person name="Puhler A."/>
            <person name="Biener R."/>
            <person name="Schwartz D."/>
            <person name="Kalinowski J."/>
        </authorList>
    </citation>
    <scope>NUCLEOTIDE SEQUENCE [LARGE SCALE GENOMIC DNA]</scope>
    <source>
        <strain evidence="2 3">DSM 7358</strain>
    </source>
</reference>
<evidence type="ECO:0000256" key="1">
    <source>
        <dbReference type="SAM" id="SignalP"/>
    </source>
</evidence>
<sequence>MSLLRRVVVPIGAALAAAALIATPATAAPAPALFESAHAGFDDPEAARTLTVDLERFEGAAQVDVEYWTRSCAGDTCTTIFRTAYDQTPQRAKMSLKAASFTATVAYSETIRTCVSTADGEEAECTDAPATTGTTQVKIAWTGTGEATKSRWRDDEGRLHVTRQKTAAVSGEAFGESFPVDQGIITSLARTLIYPAAA</sequence>